<dbReference type="InterPro" id="IPR002306">
    <property type="entry name" value="Trp-tRNA-ligase"/>
</dbReference>
<dbReference type="EMBL" id="CAIIXF020000011">
    <property type="protein sequence ID" value="CAH1800174.1"/>
    <property type="molecule type" value="Genomic_DNA"/>
</dbReference>
<evidence type="ECO:0000256" key="8">
    <source>
        <dbReference type="ARBA" id="ARBA00023146"/>
    </source>
</evidence>
<dbReference type="AlphaFoldDB" id="A0A8J1XIG8"/>
<evidence type="ECO:0000256" key="1">
    <source>
        <dbReference type="ARBA" id="ARBA00004305"/>
    </source>
</evidence>
<evidence type="ECO:0000256" key="3">
    <source>
        <dbReference type="ARBA" id="ARBA00013161"/>
    </source>
</evidence>
<dbReference type="GO" id="GO:0070183">
    <property type="term" value="P:mitochondrial tryptophanyl-tRNA aminoacylation"/>
    <property type="evidence" value="ECO:0007669"/>
    <property type="project" value="TreeGrafter"/>
</dbReference>
<evidence type="ECO:0000256" key="10">
    <source>
        <dbReference type="ARBA" id="ARBA00049929"/>
    </source>
</evidence>
<proteinExistence type="inferred from homology"/>
<dbReference type="GO" id="GO:0004830">
    <property type="term" value="F:tryptophan-tRNA ligase activity"/>
    <property type="evidence" value="ECO:0007669"/>
    <property type="project" value="UniProtKB-EC"/>
</dbReference>
<dbReference type="PROSITE" id="PS00178">
    <property type="entry name" value="AA_TRNA_LIGASE_I"/>
    <property type="match status" value="1"/>
</dbReference>
<name>A0A8J1XIG8_OWEFU</name>
<dbReference type="FunFam" id="1.10.240.10:FF:000002">
    <property type="entry name" value="Tryptophan--tRNA ligase"/>
    <property type="match status" value="1"/>
</dbReference>
<dbReference type="Proteomes" id="UP000749559">
    <property type="component" value="Unassembled WGS sequence"/>
</dbReference>
<dbReference type="Gene3D" id="1.10.240.10">
    <property type="entry name" value="Tyrosyl-Transfer RNA Synthetase"/>
    <property type="match status" value="1"/>
</dbReference>
<keyword evidence="5 14" id="KW-0547">Nucleotide-binding</keyword>
<keyword evidence="7 14" id="KW-0648">Protein biosynthesis</keyword>
<keyword evidence="8 14" id="KW-0030">Aminoacyl-tRNA synthetase</keyword>
<evidence type="ECO:0000256" key="13">
    <source>
        <dbReference type="ARBA" id="ARBA00080951"/>
    </source>
</evidence>
<reference evidence="15" key="1">
    <citation type="submission" date="2022-03" db="EMBL/GenBank/DDBJ databases">
        <authorList>
            <person name="Martin C."/>
        </authorList>
    </citation>
    <scope>NUCLEOTIDE SEQUENCE</scope>
</reference>
<evidence type="ECO:0000313" key="16">
    <source>
        <dbReference type="Proteomes" id="UP000749559"/>
    </source>
</evidence>
<dbReference type="InterPro" id="IPR002305">
    <property type="entry name" value="aa-tRNA-synth_Ic"/>
</dbReference>
<dbReference type="SUPFAM" id="SSF52374">
    <property type="entry name" value="Nucleotidylyl transferase"/>
    <property type="match status" value="1"/>
</dbReference>
<accession>A0A8J1XIG8</accession>
<evidence type="ECO:0000256" key="4">
    <source>
        <dbReference type="ARBA" id="ARBA00022598"/>
    </source>
</evidence>
<comment type="function">
    <text evidence="11">Catalyzes the attachment of tryptophan to tRNA(Trp) in a two-step reaction: tryptophan is first activated by ATP to form Trp-AMP and then transferred to the acceptor end of tRNA(Trp).</text>
</comment>
<dbReference type="HAMAP" id="MF_00140_B">
    <property type="entry name" value="Trp_tRNA_synth_B"/>
    <property type="match status" value="1"/>
</dbReference>
<dbReference type="Gene3D" id="3.40.50.620">
    <property type="entry name" value="HUPs"/>
    <property type="match status" value="1"/>
</dbReference>
<feature type="non-terminal residue" evidence="15">
    <location>
        <position position="394"/>
    </location>
</feature>
<dbReference type="OrthoDB" id="15808at2759"/>
<dbReference type="PANTHER" id="PTHR43766:SF1">
    <property type="entry name" value="TRYPTOPHAN--TRNA LIGASE, MITOCHONDRIAL"/>
    <property type="match status" value="1"/>
</dbReference>
<evidence type="ECO:0000256" key="9">
    <source>
        <dbReference type="ARBA" id="ARBA00030268"/>
    </source>
</evidence>
<organism evidence="15 16">
    <name type="scientific">Owenia fusiformis</name>
    <name type="common">Polychaete worm</name>
    <dbReference type="NCBI Taxonomy" id="6347"/>
    <lineage>
        <taxon>Eukaryota</taxon>
        <taxon>Metazoa</taxon>
        <taxon>Spiralia</taxon>
        <taxon>Lophotrochozoa</taxon>
        <taxon>Annelida</taxon>
        <taxon>Polychaeta</taxon>
        <taxon>Sedentaria</taxon>
        <taxon>Canalipalpata</taxon>
        <taxon>Sabellida</taxon>
        <taxon>Oweniida</taxon>
        <taxon>Oweniidae</taxon>
        <taxon>Owenia</taxon>
    </lineage>
</organism>
<dbReference type="GO" id="GO:0005759">
    <property type="term" value="C:mitochondrial matrix"/>
    <property type="evidence" value="ECO:0007669"/>
    <property type="project" value="UniProtKB-SubCell"/>
</dbReference>
<keyword evidence="6 14" id="KW-0067">ATP-binding</keyword>
<evidence type="ECO:0000256" key="7">
    <source>
        <dbReference type="ARBA" id="ARBA00022917"/>
    </source>
</evidence>
<dbReference type="NCBIfam" id="TIGR00233">
    <property type="entry name" value="trpS"/>
    <property type="match status" value="1"/>
</dbReference>
<evidence type="ECO:0000256" key="6">
    <source>
        <dbReference type="ARBA" id="ARBA00022840"/>
    </source>
</evidence>
<comment type="similarity">
    <text evidence="2 14">Belongs to the class-I aminoacyl-tRNA synthetase family.</text>
</comment>
<evidence type="ECO:0000256" key="12">
    <source>
        <dbReference type="ARBA" id="ARBA00069760"/>
    </source>
</evidence>
<evidence type="ECO:0000256" key="11">
    <source>
        <dbReference type="ARBA" id="ARBA00059972"/>
    </source>
</evidence>
<dbReference type="FunFam" id="3.40.50.620:FF:000082">
    <property type="entry name" value="MSW1p Mitochondrial tryptophanyl-tRNA synthetase"/>
    <property type="match status" value="1"/>
</dbReference>
<comment type="catalytic activity">
    <reaction evidence="10">
        <text>tRNA(Trp) + L-tryptophan + ATP = L-tryptophyl-tRNA(Trp) + AMP + diphosphate + H(+)</text>
        <dbReference type="Rhea" id="RHEA:24080"/>
        <dbReference type="Rhea" id="RHEA-COMP:9671"/>
        <dbReference type="Rhea" id="RHEA-COMP:9705"/>
        <dbReference type="ChEBI" id="CHEBI:15378"/>
        <dbReference type="ChEBI" id="CHEBI:30616"/>
        <dbReference type="ChEBI" id="CHEBI:33019"/>
        <dbReference type="ChEBI" id="CHEBI:57912"/>
        <dbReference type="ChEBI" id="CHEBI:78442"/>
        <dbReference type="ChEBI" id="CHEBI:78535"/>
        <dbReference type="ChEBI" id="CHEBI:456215"/>
        <dbReference type="EC" id="6.1.1.2"/>
    </reaction>
</comment>
<gene>
    <name evidence="15" type="ORF">OFUS_LOCUS24100</name>
</gene>
<evidence type="ECO:0000313" key="15">
    <source>
        <dbReference type="EMBL" id="CAH1800174.1"/>
    </source>
</evidence>
<dbReference type="Pfam" id="PF00579">
    <property type="entry name" value="tRNA-synt_1b"/>
    <property type="match status" value="1"/>
</dbReference>
<comment type="subcellular location">
    <subcellularLocation>
        <location evidence="1">Mitochondrion matrix</location>
    </subcellularLocation>
</comment>
<keyword evidence="4 14" id="KW-0436">Ligase</keyword>
<dbReference type="InterPro" id="IPR014729">
    <property type="entry name" value="Rossmann-like_a/b/a_fold"/>
</dbReference>
<protein>
    <recommendedName>
        <fullName evidence="12">Tryptophan--tRNA ligase, mitochondrial</fullName>
        <ecNumber evidence="3">6.1.1.2</ecNumber>
    </recommendedName>
    <alternativeName>
        <fullName evidence="13">(Mt)TrpRS</fullName>
    </alternativeName>
    <alternativeName>
        <fullName evidence="9">Tryptophanyl-tRNA synthetase</fullName>
    </alternativeName>
</protein>
<dbReference type="InterPro" id="IPR050203">
    <property type="entry name" value="Trp-tRNA_synthetase"/>
</dbReference>
<dbReference type="GO" id="GO:0005524">
    <property type="term" value="F:ATP binding"/>
    <property type="evidence" value="ECO:0007669"/>
    <property type="project" value="UniProtKB-KW"/>
</dbReference>
<dbReference type="PRINTS" id="PR01039">
    <property type="entry name" value="TRNASYNTHTRP"/>
</dbReference>
<evidence type="ECO:0000256" key="2">
    <source>
        <dbReference type="ARBA" id="ARBA00005594"/>
    </source>
</evidence>
<dbReference type="PANTHER" id="PTHR43766">
    <property type="entry name" value="TRYPTOPHAN--TRNA LIGASE, MITOCHONDRIAL"/>
    <property type="match status" value="1"/>
</dbReference>
<sequence length="394" mass="44035">QRHAIICSLQFKATVLICNGINIMSSPMQFFSKVIKLYNKSHILGNLPCCSRFQLYRSLSVDTPKVTPEFPKVVFSGIQPTGIPHIGNYIGAIKQWVTIEYPTVYYSIVDLHSITVSHKPDILRENIRDMVACLLACGLDPDKCVLFQQSSIPQHTELAWILGCLTTLPRLQHLPQWKEKSHGNIDAKLGLFTYPVLQSADILLYKGTHVPVGDDQLKHIELARDQAKAFNKAYGHFFPQPQAVIGDVKKIKSLRDPQKKMSKSDPNITSRIDLTDTDAEIRKKIKKATTDSIQEFSYNSAELPGVANLCDIYAAFSNKDTEAAINDLKNLNKVQIKDTVAAAIIDTLAPIRSEILRIKSDRTYIEDVLTKGAEKAGTVAEQNIKEIKKMVGFS</sequence>
<dbReference type="InterPro" id="IPR001412">
    <property type="entry name" value="aa-tRNA-synth_I_CS"/>
</dbReference>
<keyword evidence="16" id="KW-1185">Reference proteome</keyword>
<comment type="caution">
    <text evidence="15">The sequence shown here is derived from an EMBL/GenBank/DDBJ whole genome shotgun (WGS) entry which is preliminary data.</text>
</comment>
<evidence type="ECO:0000256" key="5">
    <source>
        <dbReference type="ARBA" id="ARBA00022741"/>
    </source>
</evidence>
<evidence type="ECO:0000256" key="14">
    <source>
        <dbReference type="RuleBase" id="RU363036"/>
    </source>
</evidence>
<dbReference type="InterPro" id="IPR024109">
    <property type="entry name" value="Trp-tRNA-ligase_bac-type"/>
</dbReference>
<dbReference type="EC" id="6.1.1.2" evidence="3"/>
<dbReference type="CDD" id="cd00806">
    <property type="entry name" value="TrpRS_core"/>
    <property type="match status" value="1"/>
</dbReference>